<feature type="domain" description="Smr" evidence="2">
    <location>
        <begin position="105"/>
        <end position="180"/>
    </location>
</feature>
<evidence type="ECO:0000313" key="3">
    <source>
        <dbReference type="EMBL" id="MYH61386.1"/>
    </source>
</evidence>
<dbReference type="SMART" id="SM00463">
    <property type="entry name" value="SMR"/>
    <property type="match status" value="1"/>
</dbReference>
<dbReference type="AlphaFoldDB" id="A0A6B1G1S8"/>
<dbReference type="SUPFAM" id="SSF160443">
    <property type="entry name" value="SMR domain-like"/>
    <property type="match status" value="1"/>
</dbReference>
<dbReference type="Gene3D" id="3.30.1370.110">
    <property type="match status" value="1"/>
</dbReference>
<protein>
    <recommendedName>
        <fullName evidence="2">Smr domain-containing protein</fullName>
    </recommendedName>
</protein>
<dbReference type="InterPro" id="IPR036063">
    <property type="entry name" value="Smr_dom_sf"/>
</dbReference>
<dbReference type="InterPro" id="IPR002625">
    <property type="entry name" value="Smr_dom"/>
</dbReference>
<dbReference type="InterPro" id="IPR046893">
    <property type="entry name" value="MSSS"/>
</dbReference>
<comment type="caution">
    <text evidence="3">The sequence shown here is derived from an EMBL/GenBank/DDBJ whole genome shotgun (WGS) entry which is preliminary data.</text>
</comment>
<feature type="region of interest" description="Disordered" evidence="1">
    <location>
        <begin position="1"/>
        <end position="23"/>
    </location>
</feature>
<organism evidence="3">
    <name type="scientific">Caldilineaceae bacterium SB0675_bin_29</name>
    <dbReference type="NCBI Taxonomy" id="2605266"/>
    <lineage>
        <taxon>Bacteria</taxon>
        <taxon>Bacillati</taxon>
        <taxon>Chloroflexota</taxon>
        <taxon>Caldilineae</taxon>
        <taxon>Caldilineales</taxon>
        <taxon>Caldilineaceae</taxon>
    </lineage>
</organism>
<sequence>EGRVEQEDTTPGSPDSRIRGRIERGDRVIVPNLQATGEVIAVENKGGVPHEADVQVGNFRLRLPIRRLELRSKAQTEPSTAPQPAVRVQKRKQQEGAAAASTTEIDLRGERVDAGLQRLEGYLDDAYLENLPWVRIIHGKGTGAMRDAVRAALKGHPLVSKYRPGELGEGDDGVTVANLMTDEG</sequence>
<reference evidence="3" key="1">
    <citation type="submission" date="2019-09" db="EMBL/GenBank/DDBJ databases">
        <title>Characterisation of the sponge microbiome using genome-centric metagenomics.</title>
        <authorList>
            <person name="Engelberts J.P."/>
            <person name="Robbins S.J."/>
            <person name="De Goeij J.M."/>
            <person name="Aranda M."/>
            <person name="Bell S.C."/>
            <person name="Webster N.S."/>
        </authorList>
    </citation>
    <scope>NUCLEOTIDE SEQUENCE</scope>
    <source>
        <strain evidence="3">SB0675_bin_29</strain>
    </source>
</reference>
<gene>
    <name evidence="3" type="ORF">F4148_06365</name>
</gene>
<dbReference type="Pfam" id="PF20297">
    <property type="entry name" value="MSSS"/>
    <property type="match status" value="1"/>
</dbReference>
<accession>A0A6B1G1S8</accession>
<dbReference type="PROSITE" id="PS50828">
    <property type="entry name" value="SMR"/>
    <property type="match status" value="1"/>
</dbReference>
<evidence type="ECO:0000256" key="1">
    <source>
        <dbReference type="SAM" id="MobiDB-lite"/>
    </source>
</evidence>
<name>A0A6B1G1S8_9CHLR</name>
<dbReference type="Pfam" id="PF01713">
    <property type="entry name" value="Smr"/>
    <property type="match status" value="1"/>
</dbReference>
<proteinExistence type="predicted"/>
<evidence type="ECO:0000259" key="2">
    <source>
        <dbReference type="PROSITE" id="PS50828"/>
    </source>
</evidence>
<feature type="region of interest" description="Disordered" evidence="1">
    <location>
        <begin position="72"/>
        <end position="102"/>
    </location>
</feature>
<feature type="non-terminal residue" evidence="3">
    <location>
        <position position="1"/>
    </location>
</feature>
<dbReference type="EMBL" id="VYDA01000238">
    <property type="protein sequence ID" value="MYH61386.1"/>
    <property type="molecule type" value="Genomic_DNA"/>
</dbReference>